<dbReference type="InterPro" id="IPR033749">
    <property type="entry name" value="Polyprenyl_synt_CS"/>
</dbReference>
<name>D1Z1D7_METPS</name>
<organism evidence="7 8">
    <name type="scientific">Methanocella paludicola (strain DSM 17711 / JCM 13418 / NBRC 101707 / SANAE)</name>
    <dbReference type="NCBI Taxonomy" id="304371"/>
    <lineage>
        <taxon>Archaea</taxon>
        <taxon>Methanobacteriati</taxon>
        <taxon>Methanobacteriota</taxon>
        <taxon>Stenosarchaea group</taxon>
        <taxon>Methanomicrobia</taxon>
        <taxon>Methanocellales</taxon>
        <taxon>Methanocellaceae</taxon>
        <taxon>Methanocella</taxon>
    </lineage>
</organism>
<keyword evidence="5" id="KW-0460">Magnesium</keyword>
<dbReference type="AlphaFoldDB" id="D1Z1D7"/>
<evidence type="ECO:0000313" key="8">
    <source>
        <dbReference type="Proteomes" id="UP000001882"/>
    </source>
</evidence>
<protein>
    <submittedName>
        <fullName evidence="7">Polyprenyl synthetase</fullName>
    </submittedName>
</protein>
<comment type="cofactor">
    <cofactor evidence="1">
        <name>Mg(2+)</name>
        <dbReference type="ChEBI" id="CHEBI:18420"/>
    </cofactor>
</comment>
<dbReference type="EMBL" id="AP011532">
    <property type="protein sequence ID" value="BAI62509.1"/>
    <property type="molecule type" value="Genomic_DNA"/>
</dbReference>
<dbReference type="KEGG" id="mpd:MCP_2437"/>
<keyword evidence="3 6" id="KW-0808">Transferase</keyword>
<sequence length="313" mass="34822">MESSLKDIEALMEKRASIIDSRLNALAYAIEPMLLSEVVRYALSLKGKRIRTTVLTLSCEAAGGDMERAMAPAMAVEMLHNTSLVLDDIIDKSDIRRGKATINNRWGNEMALIACDVMLSLAIREITRSDLGLTKQMIDCVADSMLRLAEGEALELEKKKFTIDDYYKIADKKTASLFSASAESGALVGNADQKYVKALQQYGRSLGLAFQARDDILDFTGTEQIGKTAFLDLKMNRPTLVMILAADDGFSREDMLGMGRDRLLGELEPYIEKAGSISREKAEEAKRYLDVIPESLARDRLEILCEYVVSRKK</sequence>
<reference evidence="7 8" key="2">
    <citation type="journal article" date="2008" name="Int. J. Syst. Evol. Microbiol.">
        <title>Methanocella paludicola gen. nov., sp. nov., a methane-producing archaeon, the first isolate of the lineage 'Rice Cluster I', and proposal of the new archaeal order Methanocellales ord. nov.</title>
        <authorList>
            <person name="Sakai S."/>
            <person name="Imachi H."/>
            <person name="Hanada S."/>
            <person name="Ohashi A."/>
            <person name="Harada H."/>
            <person name="Kamagata Y."/>
        </authorList>
    </citation>
    <scope>NUCLEOTIDE SEQUENCE [LARGE SCALE GENOMIC DNA]</scope>
    <source>
        <strain evidence="8">DSM 17711 / JCM 13418 / NBRC 101707 / SANAE</strain>
    </source>
</reference>
<dbReference type="InterPro" id="IPR008949">
    <property type="entry name" value="Isoprenoid_synthase_dom_sf"/>
</dbReference>
<dbReference type="GeneID" id="8682216"/>
<keyword evidence="4" id="KW-0479">Metal-binding</keyword>
<accession>D1Z1D7</accession>
<dbReference type="STRING" id="304371.MCP_2437"/>
<keyword evidence="8" id="KW-1185">Reference proteome</keyword>
<dbReference type="PANTHER" id="PTHR12001:SF85">
    <property type="entry name" value="SHORT CHAIN ISOPRENYL DIPHOSPHATE SYNTHASE"/>
    <property type="match status" value="1"/>
</dbReference>
<proteinExistence type="inferred from homology"/>
<evidence type="ECO:0000313" key="7">
    <source>
        <dbReference type="EMBL" id="BAI62509.1"/>
    </source>
</evidence>
<dbReference type="Gene3D" id="1.10.600.10">
    <property type="entry name" value="Farnesyl Diphosphate Synthase"/>
    <property type="match status" value="1"/>
</dbReference>
<dbReference type="InParanoid" id="D1Z1D7"/>
<reference evidence="7 8" key="1">
    <citation type="journal article" date="2007" name="Appl. Environ. Microbiol.">
        <title>Isolation of key methanogens for global methane emission from rice paddy fields: a novel isolate affiliated with the clone cluster rice cluster I.</title>
        <authorList>
            <person name="Sakai S."/>
            <person name="Imachi H."/>
            <person name="Sekiguchi Y."/>
            <person name="Ohashi A."/>
            <person name="Harada H."/>
            <person name="Kamagata Y."/>
        </authorList>
    </citation>
    <scope>NUCLEOTIDE SEQUENCE [LARGE SCALE GENOMIC DNA]</scope>
    <source>
        <strain evidence="8">DSM 17711 / JCM 13418 / NBRC 101707 / SANAE</strain>
    </source>
</reference>
<evidence type="ECO:0000256" key="3">
    <source>
        <dbReference type="ARBA" id="ARBA00022679"/>
    </source>
</evidence>
<dbReference type="OrthoDB" id="106922at2157"/>
<dbReference type="GO" id="GO:0008299">
    <property type="term" value="P:isoprenoid biosynthetic process"/>
    <property type="evidence" value="ECO:0007669"/>
    <property type="project" value="InterPro"/>
</dbReference>
<dbReference type="SFLD" id="SFLDS00005">
    <property type="entry name" value="Isoprenoid_Synthase_Type_I"/>
    <property type="match status" value="1"/>
</dbReference>
<dbReference type="CDD" id="cd00685">
    <property type="entry name" value="Trans_IPPS_HT"/>
    <property type="match status" value="1"/>
</dbReference>
<dbReference type="GO" id="GO:0004659">
    <property type="term" value="F:prenyltransferase activity"/>
    <property type="evidence" value="ECO:0007669"/>
    <property type="project" value="InterPro"/>
</dbReference>
<dbReference type="SFLD" id="SFLDG01017">
    <property type="entry name" value="Polyprenyl_Transferase_Like"/>
    <property type="match status" value="1"/>
</dbReference>
<evidence type="ECO:0000256" key="5">
    <source>
        <dbReference type="ARBA" id="ARBA00022842"/>
    </source>
</evidence>
<evidence type="ECO:0000256" key="1">
    <source>
        <dbReference type="ARBA" id="ARBA00001946"/>
    </source>
</evidence>
<dbReference type="Pfam" id="PF00348">
    <property type="entry name" value="polyprenyl_synt"/>
    <property type="match status" value="1"/>
</dbReference>
<dbReference type="InterPro" id="IPR000092">
    <property type="entry name" value="Polyprenyl_synt"/>
</dbReference>
<dbReference type="eggNOG" id="arCOG01726">
    <property type="taxonomic scope" value="Archaea"/>
</dbReference>
<dbReference type="SUPFAM" id="SSF48576">
    <property type="entry name" value="Terpenoid synthases"/>
    <property type="match status" value="1"/>
</dbReference>
<reference evidence="8" key="3">
    <citation type="journal article" date="2011" name="PLoS ONE">
        <title>Genome sequence of a mesophilic hydrogenotrophic methanogen Methanocella paludicola, the first cultivated representative of the order Methanocellales.</title>
        <authorList>
            <person name="Sakai S."/>
            <person name="Takaki Y."/>
            <person name="Shimamura S."/>
            <person name="Sekine M."/>
            <person name="Tajima T."/>
            <person name="Kosugi H."/>
            <person name="Ichikawa N."/>
            <person name="Tasumi E."/>
            <person name="Hiraki A.T."/>
            <person name="Shimizu A."/>
            <person name="Kato Y."/>
            <person name="Nishiko R."/>
            <person name="Mori K."/>
            <person name="Fujita N."/>
            <person name="Imachi H."/>
            <person name="Takai K."/>
        </authorList>
    </citation>
    <scope>NUCLEOTIDE SEQUENCE [LARGE SCALE GENOMIC DNA]</scope>
    <source>
        <strain evidence="8">DSM 17711 / JCM 13418 / NBRC 101707 / SANAE</strain>
    </source>
</reference>
<evidence type="ECO:0000256" key="2">
    <source>
        <dbReference type="ARBA" id="ARBA00006706"/>
    </source>
</evidence>
<dbReference type="GO" id="GO:0046872">
    <property type="term" value="F:metal ion binding"/>
    <property type="evidence" value="ECO:0007669"/>
    <property type="project" value="UniProtKB-KW"/>
</dbReference>
<dbReference type="RefSeq" id="WP_012901183.1">
    <property type="nucleotide sequence ID" value="NC_013665.1"/>
</dbReference>
<dbReference type="PANTHER" id="PTHR12001">
    <property type="entry name" value="GERANYLGERANYL PYROPHOSPHATE SYNTHASE"/>
    <property type="match status" value="1"/>
</dbReference>
<evidence type="ECO:0000256" key="6">
    <source>
        <dbReference type="RuleBase" id="RU004466"/>
    </source>
</evidence>
<comment type="similarity">
    <text evidence="2 6">Belongs to the FPP/GGPP synthase family.</text>
</comment>
<gene>
    <name evidence="7" type="ordered locus">MCP_2437</name>
</gene>
<dbReference type="PROSITE" id="PS00723">
    <property type="entry name" value="POLYPRENYL_SYNTHASE_1"/>
    <property type="match status" value="1"/>
</dbReference>
<dbReference type="Proteomes" id="UP000001882">
    <property type="component" value="Chromosome"/>
</dbReference>
<evidence type="ECO:0000256" key="4">
    <source>
        <dbReference type="ARBA" id="ARBA00022723"/>
    </source>
</evidence>